<dbReference type="Proteomes" id="UP000250242">
    <property type="component" value="Unassembled WGS sequence"/>
</dbReference>
<evidence type="ECO:0000313" key="5">
    <source>
        <dbReference type="EMBL" id="SPY07497.1"/>
    </source>
</evidence>
<dbReference type="RefSeq" id="WP_113062128.1">
    <property type="nucleotide sequence ID" value="NZ_UATH01000001.1"/>
</dbReference>
<keyword evidence="2" id="KW-0812">Transmembrane</keyword>
<evidence type="ECO:0000259" key="3">
    <source>
        <dbReference type="Pfam" id="PF07811"/>
    </source>
</evidence>
<dbReference type="InterPro" id="IPR012495">
    <property type="entry name" value="TadE-like_dom"/>
</dbReference>
<dbReference type="EMBL" id="UATH01000001">
    <property type="protein sequence ID" value="SPY07497.1"/>
    <property type="molecule type" value="Genomic_DNA"/>
</dbReference>
<proteinExistence type="predicted"/>
<protein>
    <submittedName>
        <fullName evidence="4">Flp pilus assembly protein TadG</fullName>
    </submittedName>
</protein>
<name>A0A2X1UHX5_9BURK</name>
<evidence type="ECO:0000313" key="6">
    <source>
        <dbReference type="Proteomes" id="UP000250242"/>
    </source>
</evidence>
<evidence type="ECO:0000313" key="4">
    <source>
        <dbReference type="EMBL" id="SPY06857.1"/>
    </source>
</evidence>
<evidence type="ECO:0000256" key="2">
    <source>
        <dbReference type="SAM" id="Phobius"/>
    </source>
</evidence>
<dbReference type="EMBL" id="UATH01000001">
    <property type="protein sequence ID" value="SPY06857.1"/>
    <property type="molecule type" value="Genomic_DNA"/>
</dbReference>
<dbReference type="Pfam" id="PF07811">
    <property type="entry name" value="TadE"/>
    <property type="match status" value="1"/>
</dbReference>
<evidence type="ECO:0000256" key="1">
    <source>
        <dbReference type="SAM" id="MobiDB-lite"/>
    </source>
</evidence>
<feature type="compositionally biased region" description="Low complexity" evidence="1">
    <location>
        <begin position="316"/>
        <end position="335"/>
    </location>
</feature>
<sequence>MKKYALASSTLRSQQGAAVIEFLVTAVPILLLGLGATETTRWYMHKQHVRLALLEAQRVAAVSHAKPERIIASFEEGLKPLFAPAGRHASIEARRDDYLAEVSRNSGTSPWRITITSPTTAHFKDFSQADLAIARSTGFAAINNNYQAEQHQAKPRGLNSQESIFEANILSVDLIYPYKPLVPGVATLMKLLQRSDSALQQSYQDAGYLAMALSAHIGMQSHPVLWPNSPDAKVIWQHQLAANERLISSTTDSLQPISNCNGIWCPLSSSQKASGATAASAPNSSGGAHGSYPERPDYQAPGGGQVATEDRSIKPSDNSAMLGDSSSSGSSQLDDPLCGTSLCCV</sequence>
<organism evidence="4 6">
    <name type="scientific">Oligella urethralis</name>
    <dbReference type="NCBI Taxonomy" id="90245"/>
    <lineage>
        <taxon>Bacteria</taxon>
        <taxon>Pseudomonadati</taxon>
        <taxon>Pseudomonadota</taxon>
        <taxon>Betaproteobacteria</taxon>
        <taxon>Burkholderiales</taxon>
        <taxon>Alcaligenaceae</taxon>
        <taxon>Oligella</taxon>
    </lineage>
</organism>
<feature type="region of interest" description="Disordered" evidence="1">
    <location>
        <begin position="275"/>
        <end position="336"/>
    </location>
</feature>
<gene>
    <name evidence="4" type="ORF">NCTC11009_00039</name>
    <name evidence="5" type="ORF">NCTC11009_00705</name>
</gene>
<dbReference type="AlphaFoldDB" id="A0A2X1UHX5"/>
<keyword evidence="2" id="KW-0472">Membrane</keyword>
<feature type="transmembrane region" description="Helical" evidence="2">
    <location>
        <begin position="16"/>
        <end position="36"/>
    </location>
</feature>
<feature type="domain" description="TadE-like" evidence="3">
    <location>
        <begin position="16"/>
        <end position="57"/>
    </location>
</feature>
<reference evidence="4 6" key="1">
    <citation type="submission" date="2018-06" db="EMBL/GenBank/DDBJ databases">
        <authorList>
            <consortium name="Pathogen Informatics"/>
            <person name="Doyle S."/>
        </authorList>
    </citation>
    <scope>NUCLEOTIDE SEQUENCE [LARGE SCALE GENOMIC DNA]</scope>
    <source>
        <strain evidence="4 6">NCTC11009</strain>
    </source>
</reference>
<accession>A0A2X1UHX5</accession>
<keyword evidence="2" id="KW-1133">Transmembrane helix</keyword>